<accession>A0A498IBZ4</accession>
<dbReference type="EMBL" id="RDQH01000339">
    <property type="protein sequence ID" value="RXH79101.1"/>
    <property type="molecule type" value="Genomic_DNA"/>
</dbReference>
<name>A0A498IBZ4_MALDO</name>
<proteinExistence type="predicted"/>
<evidence type="ECO:0000313" key="3">
    <source>
        <dbReference type="Proteomes" id="UP000290289"/>
    </source>
</evidence>
<reference evidence="2 3" key="1">
    <citation type="submission" date="2018-10" db="EMBL/GenBank/DDBJ databases">
        <title>A high-quality apple genome assembly.</title>
        <authorList>
            <person name="Hu J."/>
        </authorList>
    </citation>
    <scope>NUCLEOTIDE SEQUENCE [LARGE SCALE GENOMIC DNA]</scope>
    <source>
        <strain evidence="3">cv. HFTH1</strain>
        <tissue evidence="2">Young leaf</tissue>
    </source>
</reference>
<feature type="compositionally biased region" description="Polar residues" evidence="1">
    <location>
        <begin position="89"/>
        <end position="102"/>
    </location>
</feature>
<comment type="caution">
    <text evidence="2">The sequence shown here is derived from an EMBL/GenBank/DDBJ whole genome shotgun (WGS) entry which is preliminary data.</text>
</comment>
<keyword evidence="3" id="KW-1185">Reference proteome</keyword>
<dbReference type="Proteomes" id="UP000290289">
    <property type="component" value="Chromosome 13"/>
</dbReference>
<evidence type="ECO:0000256" key="1">
    <source>
        <dbReference type="SAM" id="MobiDB-lite"/>
    </source>
</evidence>
<protein>
    <submittedName>
        <fullName evidence="2">Uncharacterized protein</fullName>
    </submittedName>
</protein>
<dbReference type="AlphaFoldDB" id="A0A498IBZ4"/>
<feature type="region of interest" description="Disordered" evidence="1">
    <location>
        <begin position="78"/>
        <end position="102"/>
    </location>
</feature>
<organism evidence="2 3">
    <name type="scientific">Malus domestica</name>
    <name type="common">Apple</name>
    <name type="synonym">Pyrus malus</name>
    <dbReference type="NCBI Taxonomy" id="3750"/>
    <lineage>
        <taxon>Eukaryota</taxon>
        <taxon>Viridiplantae</taxon>
        <taxon>Streptophyta</taxon>
        <taxon>Embryophyta</taxon>
        <taxon>Tracheophyta</taxon>
        <taxon>Spermatophyta</taxon>
        <taxon>Magnoliopsida</taxon>
        <taxon>eudicotyledons</taxon>
        <taxon>Gunneridae</taxon>
        <taxon>Pentapetalae</taxon>
        <taxon>rosids</taxon>
        <taxon>fabids</taxon>
        <taxon>Rosales</taxon>
        <taxon>Rosaceae</taxon>
        <taxon>Amygdaloideae</taxon>
        <taxon>Maleae</taxon>
        <taxon>Malus</taxon>
    </lineage>
</organism>
<sequence length="102" mass="11511">MGPTQLLPRRRLATITSILPPLPTVSTVYSYVPLQEEEEEEAAAAARVVAFCGPSRVRNFVIFMSLRRRPPAIPTNRKISFSKDRHDPQNNLFLQSISGNEF</sequence>
<gene>
    <name evidence="2" type="ORF">DVH24_040248</name>
</gene>
<evidence type="ECO:0000313" key="2">
    <source>
        <dbReference type="EMBL" id="RXH79101.1"/>
    </source>
</evidence>